<dbReference type="KEGG" id="saga:M5M_17805"/>
<comment type="similarity">
    <text evidence="14 16">Belongs to the SEDS family. FtsW subfamily.</text>
</comment>
<evidence type="ECO:0000256" key="14">
    <source>
        <dbReference type="ARBA" id="ARBA00038053"/>
    </source>
</evidence>
<keyword evidence="13 16" id="KW-0961">Cell wall biogenesis/degradation</keyword>
<keyword evidence="5 16" id="KW-0328">Glycosyltransferase</keyword>
<dbReference type="EMBL" id="CP003746">
    <property type="protein sequence ID" value="AFV00690.1"/>
    <property type="molecule type" value="Genomic_DNA"/>
</dbReference>
<dbReference type="EC" id="2.4.99.28" evidence="16"/>
<feature type="transmembrane region" description="Helical" evidence="16">
    <location>
        <begin position="70"/>
        <end position="88"/>
    </location>
</feature>
<evidence type="ECO:0000313" key="17">
    <source>
        <dbReference type="EMBL" id="AFV00690.1"/>
    </source>
</evidence>
<evidence type="ECO:0000256" key="7">
    <source>
        <dbReference type="ARBA" id="ARBA00022692"/>
    </source>
</evidence>
<evidence type="ECO:0000256" key="1">
    <source>
        <dbReference type="ARBA" id="ARBA00004651"/>
    </source>
</evidence>
<gene>
    <name evidence="16" type="primary">ftsW</name>
    <name evidence="17" type="ordered locus">M5M_17805</name>
</gene>
<evidence type="ECO:0000256" key="10">
    <source>
        <dbReference type="ARBA" id="ARBA00022989"/>
    </source>
</evidence>
<keyword evidence="6 16" id="KW-0808">Transferase</keyword>
<evidence type="ECO:0000256" key="5">
    <source>
        <dbReference type="ARBA" id="ARBA00022676"/>
    </source>
</evidence>
<evidence type="ECO:0000256" key="15">
    <source>
        <dbReference type="ARBA" id="ARBA00049902"/>
    </source>
</evidence>
<feature type="transmembrane region" description="Helical" evidence="16">
    <location>
        <begin position="33"/>
        <end position="55"/>
    </location>
</feature>
<evidence type="ECO:0000256" key="9">
    <source>
        <dbReference type="ARBA" id="ARBA00022984"/>
    </source>
</evidence>
<evidence type="ECO:0000256" key="8">
    <source>
        <dbReference type="ARBA" id="ARBA00022960"/>
    </source>
</evidence>
<keyword evidence="18" id="KW-1185">Reference proteome</keyword>
<keyword evidence="9 16" id="KW-0573">Peptidoglycan synthesis</keyword>
<dbReference type="InterPro" id="IPR001182">
    <property type="entry name" value="FtsW/RodA"/>
</dbReference>
<keyword evidence="8 16" id="KW-0133">Cell shape</keyword>
<sequence>MSLTMALKPAALDPDLLTRLRPEIGRLLTTRMVLVWAVLMTFGVIMVASASIGFADTTLHDPWYFTRRHVIFLMMGLTLALVVALVPLAVWQKYAWVLILLAIVLLAVVLIPGIGRRVNGSQRWIAFGPLTLQASEAVKFCAIVFFASYFTRRAAPLSSQNKGLLRALSLLGVLVVLLLLEPDFGSSVVLCVTVIAMLFFVGARLFIMIVLGLLAVAALSAVAVLSPYRMQRLVTFLDPWADQFNTGYQLTQSLIAFGNGQWTGAGLGNSIQKLLYLPEAHTDFVFAVVAEEFGLVGCVLVLALFGCLIYELLRRVKSRMAHQDTFSALLAFGVAVLFAFQTFVNVGVSSGFLPTKGLTLPFISSGGSSLLLCCALMGLMLRIDWESEVQVVRATRKTVKKRATKSVAKPSSLEEEDADA</sequence>
<evidence type="ECO:0000256" key="2">
    <source>
        <dbReference type="ARBA" id="ARBA00004752"/>
    </source>
</evidence>
<reference evidence="17 18" key="1">
    <citation type="journal article" date="2013" name="Genome Announc.">
        <title>Complete genome sequence of Simiduia agarivorans SA1(T), a marine bacterium able to degrade a variety of polysaccharides.</title>
        <authorList>
            <person name="Lin S.Y."/>
            <person name="Shieh W.Y."/>
            <person name="Chen J.S."/>
            <person name="Tang S.L."/>
        </authorList>
    </citation>
    <scope>NUCLEOTIDE SEQUENCE [LARGE SCALE GENOMIC DNA]</scope>
    <source>
        <strain evidence="18">DSM 21679 / JCM 13881 / BCRC 17597 / SA1</strain>
    </source>
</reference>
<proteinExistence type="inferred from homology"/>
<evidence type="ECO:0000256" key="12">
    <source>
        <dbReference type="ARBA" id="ARBA00023306"/>
    </source>
</evidence>
<dbReference type="Proteomes" id="UP000000466">
    <property type="component" value="Chromosome"/>
</dbReference>
<feature type="transmembrane region" description="Helical" evidence="16">
    <location>
        <begin position="186"/>
        <end position="203"/>
    </location>
</feature>
<keyword evidence="3 16" id="KW-1003">Cell membrane</keyword>
<dbReference type="AlphaFoldDB" id="K4KNG1"/>
<dbReference type="PANTHER" id="PTHR30474">
    <property type="entry name" value="CELL CYCLE PROTEIN"/>
    <property type="match status" value="1"/>
</dbReference>
<keyword evidence="10 16" id="KW-1133">Transmembrane helix</keyword>
<dbReference type="UniPathway" id="UPA00219"/>
<feature type="transmembrane region" description="Helical" evidence="16">
    <location>
        <begin position="134"/>
        <end position="151"/>
    </location>
</feature>
<protein>
    <recommendedName>
        <fullName evidence="16">Probable peptidoglycan glycosyltransferase FtsW</fullName>
        <shortName evidence="16">PGT</shortName>
        <ecNumber evidence="16">2.4.99.28</ecNumber>
    </recommendedName>
    <alternativeName>
        <fullName evidence="16">Cell division protein FtsW</fullName>
    </alternativeName>
    <alternativeName>
        <fullName evidence="16">Cell wall polymerase</fullName>
    </alternativeName>
    <alternativeName>
        <fullName evidence="16">Peptidoglycan polymerase</fullName>
        <shortName evidence="16">PG polymerase</shortName>
    </alternativeName>
</protein>
<evidence type="ECO:0000256" key="16">
    <source>
        <dbReference type="HAMAP-Rule" id="MF_00913"/>
    </source>
</evidence>
<dbReference type="GO" id="GO:0032153">
    <property type="term" value="C:cell division site"/>
    <property type="evidence" value="ECO:0007669"/>
    <property type="project" value="UniProtKB-UniRule"/>
</dbReference>
<evidence type="ECO:0000256" key="3">
    <source>
        <dbReference type="ARBA" id="ARBA00022475"/>
    </source>
</evidence>
<evidence type="ECO:0000256" key="11">
    <source>
        <dbReference type="ARBA" id="ARBA00023136"/>
    </source>
</evidence>
<name>K4KNG1_SIMAS</name>
<feature type="transmembrane region" description="Helical" evidence="16">
    <location>
        <begin position="95"/>
        <end position="114"/>
    </location>
</feature>
<evidence type="ECO:0000256" key="13">
    <source>
        <dbReference type="ARBA" id="ARBA00023316"/>
    </source>
</evidence>
<comment type="pathway">
    <text evidence="2 16">Cell wall biogenesis; peptidoglycan biosynthesis.</text>
</comment>
<keyword evidence="4 16" id="KW-0132">Cell division</keyword>
<dbReference type="GO" id="GO:0043093">
    <property type="term" value="P:FtsZ-dependent cytokinesis"/>
    <property type="evidence" value="ECO:0007669"/>
    <property type="project" value="UniProtKB-UniRule"/>
</dbReference>
<dbReference type="HOGENOM" id="CLU_029243_0_1_6"/>
<evidence type="ECO:0000256" key="4">
    <source>
        <dbReference type="ARBA" id="ARBA00022618"/>
    </source>
</evidence>
<dbReference type="STRING" id="1117647.M5M_17805"/>
<keyword evidence="16" id="KW-0997">Cell inner membrane</keyword>
<keyword evidence="11 16" id="KW-0472">Membrane</keyword>
<dbReference type="InterPro" id="IPR013437">
    <property type="entry name" value="FtsW"/>
</dbReference>
<dbReference type="GO" id="GO:0008955">
    <property type="term" value="F:peptidoglycan glycosyltransferase activity"/>
    <property type="evidence" value="ECO:0007669"/>
    <property type="project" value="UniProtKB-UniRule"/>
</dbReference>
<feature type="transmembrane region" description="Helical" evidence="16">
    <location>
        <begin position="325"/>
        <end position="348"/>
    </location>
</feature>
<feature type="transmembrane region" description="Helical" evidence="16">
    <location>
        <begin position="210"/>
        <end position="230"/>
    </location>
</feature>
<comment type="function">
    <text evidence="16">Peptidoglycan polymerase that is essential for cell division.</text>
</comment>
<dbReference type="eggNOG" id="COG0772">
    <property type="taxonomic scope" value="Bacteria"/>
</dbReference>
<feature type="transmembrane region" description="Helical" evidence="16">
    <location>
        <begin position="360"/>
        <end position="381"/>
    </location>
</feature>
<dbReference type="GO" id="GO:0071555">
    <property type="term" value="P:cell wall organization"/>
    <property type="evidence" value="ECO:0007669"/>
    <property type="project" value="UniProtKB-KW"/>
</dbReference>
<comment type="catalytic activity">
    <reaction evidence="15 16">
        <text>[GlcNAc-(1-&gt;4)-Mur2Ac(oyl-L-Ala-gamma-D-Glu-L-Lys-D-Ala-D-Ala)](n)-di-trans,octa-cis-undecaprenyl diphosphate + beta-D-GlcNAc-(1-&gt;4)-Mur2Ac(oyl-L-Ala-gamma-D-Glu-L-Lys-D-Ala-D-Ala)-di-trans,octa-cis-undecaprenyl diphosphate = [GlcNAc-(1-&gt;4)-Mur2Ac(oyl-L-Ala-gamma-D-Glu-L-Lys-D-Ala-D-Ala)](n+1)-di-trans,octa-cis-undecaprenyl diphosphate + di-trans,octa-cis-undecaprenyl diphosphate + H(+)</text>
        <dbReference type="Rhea" id="RHEA:23708"/>
        <dbReference type="Rhea" id="RHEA-COMP:9602"/>
        <dbReference type="Rhea" id="RHEA-COMP:9603"/>
        <dbReference type="ChEBI" id="CHEBI:15378"/>
        <dbReference type="ChEBI" id="CHEBI:58405"/>
        <dbReference type="ChEBI" id="CHEBI:60033"/>
        <dbReference type="ChEBI" id="CHEBI:78435"/>
        <dbReference type="EC" id="2.4.99.28"/>
    </reaction>
</comment>
<feature type="transmembrane region" description="Helical" evidence="16">
    <location>
        <begin position="293"/>
        <end position="313"/>
    </location>
</feature>
<dbReference type="HAMAP" id="MF_00913">
    <property type="entry name" value="PGT_FtsW_proteobact"/>
    <property type="match status" value="1"/>
</dbReference>
<dbReference type="Pfam" id="PF01098">
    <property type="entry name" value="FTSW_RODA_SPOVE"/>
    <property type="match status" value="1"/>
</dbReference>
<dbReference type="GO" id="GO:0005886">
    <property type="term" value="C:plasma membrane"/>
    <property type="evidence" value="ECO:0007669"/>
    <property type="project" value="UniProtKB-SubCell"/>
</dbReference>
<evidence type="ECO:0000313" key="18">
    <source>
        <dbReference type="Proteomes" id="UP000000466"/>
    </source>
</evidence>
<dbReference type="RefSeq" id="WP_015048842.1">
    <property type="nucleotide sequence ID" value="NC_018868.3"/>
</dbReference>
<keyword evidence="7 16" id="KW-0812">Transmembrane</keyword>
<dbReference type="PANTHER" id="PTHR30474:SF2">
    <property type="entry name" value="PEPTIDOGLYCAN GLYCOSYLTRANSFERASE FTSW-RELATED"/>
    <property type="match status" value="1"/>
</dbReference>
<evidence type="ECO:0000256" key="6">
    <source>
        <dbReference type="ARBA" id="ARBA00022679"/>
    </source>
</evidence>
<dbReference type="NCBIfam" id="TIGR02614">
    <property type="entry name" value="ftsW"/>
    <property type="match status" value="1"/>
</dbReference>
<keyword evidence="12 16" id="KW-0131">Cell cycle</keyword>
<feature type="transmembrane region" description="Helical" evidence="16">
    <location>
        <begin position="163"/>
        <end position="180"/>
    </location>
</feature>
<dbReference type="GO" id="GO:0009252">
    <property type="term" value="P:peptidoglycan biosynthetic process"/>
    <property type="evidence" value="ECO:0007669"/>
    <property type="project" value="UniProtKB-UniRule"/>
</dbReference>
<dbReference type="GO" id="GO:0008360">
    <property type="term" value="P:regulation of cell shape"/>
    <property type="evidence" value="ECO:0007669"/>
    <property type="project" value="UniProtKB-KW"/>
</dbReference>
<comment type="subcellular location">
    <subcellularLocation>
        <location evidence="16">Cell inner membrane</location>
        <topology evidence="16">Multi-pass membrane protein</topology>
    </subcellularLocation>
    <subcellularLocation>
        <location evidence="1">Cell membrane</location>
        <topology evidence="1">Multi-pass membrane protein</topology>
    </subcellularLocation>
    <text evidence="16">Localizes to the division septum.</text>
</comment>
<organism evidence="17 18">
    <name type="scientific">Simiduia agarivorans (strain DSM 21679 / JCM 13881 / BCRC 17597 / SA1)</name>
    <dbReference type="NCBI Taxonomy" id="1117647"/>
    <lineage>
        <taxon>Bacteria</taxon>
        <taxon>Pseudomonadati</taxon>
        <taxon>Pseudomonadota</taxon>
        <taxon>Gammaproteobacteria</taxon>
        <taxon>Cellvibrionales</taxon>
        <taxon>Cellvibrionaceae</taxon>
        <taxon>Simiduia</taxon>
    </lineage>
</organism>
<dbReference type="GO" id="GO:0015648">
    <property type="term" value="F:lipid-linked peptidoglycan transporter activity"/>
    <property type="evidence" value="ECO:0007669"/>
    <property type="project" value="TreeGrafter"/>
</dbReference>
<accession>K4KNG1</accession>